<feature type="transmembrane region" description="Helical" evidence="1">
    <location>
        <begin position="364"/>
        <end position="386"/>
    </location>
</feature>
<dbReference type="STRING" id="1121899.GCA_000430025_02527"/>
<dbReference type="eggNOG" id="COG3182">
    <property type="taxonomic scope" value="Bacteria"/>
</dbReference>
<accession>A0A0A2M8G2</accession>
<feature type="transmembrane region" description="Helical" evidence="1">
    <location>
        <begin position="212"/>
        <end position="243"/>
    </location>
</feature>
<feature type="transmembrane region" description="Helical" evidence="1">
    <location>
        <begin position="16"/>
        <end position="38"/>
    </location>
</feature>
<dbReference type="Proteomes" id="UP000030121">
    <property type="component" value="Unassembled WGS sequence"/>
</dbReference>
<evidence type="ECO:0000313" key="3">
    <source>
        <dbReference type="Proteomes" id="UP000030121"/>
    </source>
</evidence>
<gene>
    <name evidence="2" type="ORF">Q764_12650</name>
</gene>
<evidence type="ECO:0000256" key="1">
    <source>
        <dbReference type="SAM" id="Phobius"/>
    </source>
</evidence>
<comment type="caution">
    <text evidence="2">The sequence shown here is derived from an EMBL/GenBank/DDBJ whole genome shotgun (WGS) entry which is preliminary data.</text>
</comment>
<name>A0A0A2M8G2_9FLAO</name>
<keyword evidence="1" id="KW-0472">Membrane</keyword>
<dbReference type="PANTHER" id="PTHR34219">
    <property type="entry name" value="IRON-REGULATED INNER MEMBRANE PROTEIN-RELATED"/>
    <property type="match status" value="1"/>
</dbReference>
<reference evidence="2 3" key="1">
    <citation type="submission" date="2013-09" db="EMBL/GenBank/DDBJ databases">
        <authorList>
            <person name="Zeng Z."/>
            <person name="Chen C."/>
        </authorList>
    </citation>
    <scope>NUCLEOTIDE SEQUENCE [LARGE SCALE GENOMIC DNA]</scope>
    <source>
        <strain evidence="2 3">GH29-5</strain>
    </source>
</reference>
<protein>
    <submittedName>
        <fullName evidence="2">Peptidase</fullName>
    </submittedName>
</protein>
<dbReference type="Pfam" id="PF03929">
    <property type="entry name" value="PepSY_TM"/>
    <property type="match status" value="1"/>
</dbReference>
<keyword evidence="1" id="KW-0812">Transmembrane</keyword>
<organism evidence="2 3">
    <name type="scientific">Flavobacterium suncheonense GH29-5 = DSM 17707</name>
    <dbReference type="NCBI Taxonomy" id="1121899"/>
    <lineage>
        <taxon>Bacteria</taxon>
        <taxon>Pseudomonadati</taxon>
        <taxon>Bacteroidota</taxon>
        <taxon>Flavobacteriia</taxon>
        <taxon>Flavobacteriales</taxon>
        <taxon>Flavobacteriaceae</taxon>
        <taxon>Flavobacterium</taxon>
    </lineage>
</organism>
<dbReference type="RefSeq" id="WP_026980831.1">
    <property type="nucleotide sequence ID" value="NZ_AUCZ01000015.1"/>
</dbReference>
<keyword evidence="3" id="KW-1185">Reference proteome</keyword>
<proteinExistence type="predicted"/>
<dbReference type="AlphaFoldDB" id="A0A0A2M8G2"/>
<dbReference type="OrthoDB" id="111691at2"/>
<sequence>MSKKKGFKHKIGQLHLWLGLTVGFFVFVISITGALYAFQAEITNYLRKDAIHHHEKNTEKKAVLPLKVLEQKVNKHTKEKHPVHWVNVPVDKKRSYIFYYYEHNPKAWNFFEEYVVYKSVYVNPFTGKVLGVYDETRDFFNIVKSIHYSFLLRSEWGAYACGIPTLIFIFMLISGIILWWPKNKAARKQRFWFNWKNVKTWKRRNYDLHNILGFYASFLALIVAITGLYYSFFFIQAMIYVVFSGGDTSYPNFDHITTKAPIEQRNETTLDKIGKKAEELYPDAYAYSLDFGHPHLDDHEHPNYSVFVQQLSHSYHINHSLIFDENSGELLHVHEHKDKNLGEKVIAANYDTHIGAIFGLPGKILAFTLSLVCASLPITGFLVWWGRNKKKSKIQK</sequence>
<evidence type="ECO:0000313" key="2">
    <source>
        <dbReference type="EMBL" id="KGO87708.1"/>
    </source>
</evidence>
<dbReference type="InterPro" id="IPR005625">
    <property type="entry name" value="PepSY-ass_TM"/>
</dbReference>
<feature type="transmembrane region" description="Helical" evidence="1">
    <location>
        <begin position="156"/>
        <end position="180"/>
    </location>
</feature>
<keyword evidence="1" id="KW-1133">Transmembrane helix</keyword>
<dbReference type="EMBL" id="JRLW01000018">
    <property type="protein sequence ID" value="KGO87708.1"/>
    <property type="molecule type" value="Genomic_DNA"/>
</dbReference>